<name>A0AAD7RU99_9TELE</name>
<organism evidence="2 3">
    <name type="scientific">Aldrovandia affinis</name>
    <dbReference type="NCBI Taxonomy" id="143900"/>
    <lineage>
        <taxon>Eukaryota</taxon>
        <taxon>Metazoa</taxon>
        <taxon>Chordata</taxon>
        <taxon>Craniata</taxon>
        <taxon>Vertebrata</taxon>
        <taxon>Euteleostomi</taxon>
        <taxon>Actinopterygii</taxon>
        <taxon>Neopterygii</taxon>
        <taxon>Teleostei</taxon>
        <taxon>Notacanthiformes</taxon>
        <taxon>Halosauridae</taxon>
        <taxon>Aldrovandia</taxon>
    </lineage>
</organism>
<protein>
    <submittedName>
        <fullName evidence="2">Uncharacterized protein</fullName>
    </submittedName>
</protein>
<gene>
    <name evidence="2" type="ORF">AAFF_G00103230</name>
</gene>
<dbReference type="EMBL" id="JAINUG010000168">
    <property type="protein sequence ID" value="KAJ8390526.1"/>
    <property type="molecule type" value="Genomic_DNA"/>
</dbReference>
<reference evidence="2" key="1">
    <citation type="journal article" date="2023" name="Science">
        <title>Genome structures resolve the early diversification of teleost fishes.</title>
        <authorList>
            <person name="Parey E."/>
            <person name="Louis A."/>
            <person name="Montfort J."/>
            <person name="Bouchez O."/>
            <person name="Roques C."/>
            <person name="Iampietro C."/>
            <person name="Lluch J."/>
            <person name="Castinel A."/>
            <person name="Donnadieu C."/>
            <person name="Desvignes T."/>
            <person name="Floi Bucao C."/>
            <person name="Jouanno E."/>
            <person name="Wen M."/>
            <person name="Mejri S."/>
            <person name="Dirks R."/>
            <person name="Jansen H."/>
            <person name="Henkel C."/>
            <person name="Chen W.J."/>
            <person name="Zahm M."/>
            <person name="Cabau C."/>
            <person name="Klopp C."/>
            <person name="Thompson A.W."/>
            <person name="Robinson-Rechavi M."/>
            <person name="Braasch I."/>
            <person name="Lecointre G."/>
            <person name="Bobe J."/>
            <person name="Postlethwait J.H."/>
            <person name="Berthelot C."/>
            <person name="Roest Crollius H."/>
            <person name="Guiguen Y."/>
        </authorList>
    </citation>
    <scope>NUCLEOTIDE SEQUENCE</scope>
    <source>
        <strain evidence="2">NC1722</strain>
    </source>
</reference>
<evidence type="ECO:0000313" key="3">
    <source>
        <dbReference type="Proteomes" id="UP001221898"/>
    </source>
</evidence>
<feature type="region of interest" description="Disordered" evidence="1">
    <location>
        <begin position="17"/>
        <end position="51"/>
    </location>
</feature>
<sequence>MLVFFVFVECEGATEESTEQRATEIEEAGVGTTEQNEFGPAKKRKDQSTWKANVQKKRKMEGKSYIGKRQNGEEVAKEPRNMGSGCEVYRNHCEENLQTTALSQQVFMDKFNQMNLALYHPQKDECDMSCSYKASNIPEDVWQTHCLKKEETQQGKEADKQTAKDGVKTMVVCMDLQALLLSPKLKASAIYYKTKLAVHNFTI</sequence>
<comment type="caution">
    <text evidence="2">The sequence shown here is derived from an EMBL/GenBank/DDBJ whole genome shotgun (WGS) entry which is preliminary data.</text>
</comment>
<evidence type="ECO:0000313" key="2">
    <source>
        <dbReference type="EMBL" id="KAJ8390526.1"/>
    </source>
</evidence>
<keyword evidence="3" id="KW-1185">Reference proteome</keyword>
<proteinExistence type="predicted"/>
<accession>A0AAD7RU99</accession>
<dbReference type="Proteomes" id="UP001221898">
    <property type="component" value="Unassembled WGS sequence"/>
</dbReference>
<evidence type="ECO:0000256" key="1">
    <source>
        <dbReference type="SAM" id="MobiDB-lite"/>
    </source>
</evidence>
<dbReference type="AlphaFoldDB" id="A0AAD7RU99"/>